<dbReference type="VEuPathDB" id="TriTrypDB:Tc_MARK_4148"/>
<dbReference type="Proteomes" id="UP000246121">
    <property type="component" value="Unassembled WGS sequence"/>
</dbReference>
<name>A0A2V2VLA2_TRYCR</name>
<dbReference type="VEuPathDB" id="TriTrypDB:TcCLB.506629.100"/>
<keyword evidence="1" id="KW-0175">Coiled coil</keyword>
<dbReference type="VEuPathDB" id="TriTrypDB:BCY84_14770"/>
<dbReference type="VEuPathDB" id="TriTrypDB:TcG_01713"/>
<dbReference type="VEuPathDB" id="TriTrypDB:TCDM_08022"/>
<proteinExistence type="predicted"/>
<evidence type="ECO:0000256" key="2">
    <source>
        <dbReference type="SAM" id="MobiDB-lite"/>
    </source>
</evidence>
<dbReference type="VEuPathDB" id="TriTrypDB:TCSYLVIO_005484"/>
<dbReference type="VEuPathDB" id="TriTrypDB:ECC02_007540"/>
<feature type="coiled-coil region" evidence="1">
    <location>
        <begin position="207"/>
        <end position="313"/>
    </location>
</feature>
<evidence type="ECO:0000313" key="3">
    <source>
        <dbReference type="EMBL" id="PWU96202.1"/>
    </source>
</evidence>
<reference evidence="3 4" key="1">
    <citation type="journal article" date="2018" name="Microb. Genom.">
        <title>Expanding an expanded genome: long-read sequencing of Trypanosoma cruzi.</title>
        <authorList>
            <person name="Berna L."/>
            <person name="Rodriguez M."/>
            <person name="Chiribao M.L."/>
            <person name="Parodi-Talice A."/>
            <person name="Pita S."/>
            <person name="Rijo G."/>
            <person name="Alvarez-Valin F."/>
            <person name="Robello C."/>
        </authorList>
    </citation>
    <scope>NUCLEOTIDE SEQUENCE [LARGE SCALE GENOMIC DNA]</scope>
    <source>
        <strain evidence="3 4">Dm28c</strain>
    </source>
</reference>
<organism evidence="3 4">
    <name type="scientific">Trypanosoma cruzi</name>
    <dbReference type="NCBI Taxonomy" id="5693"/>
    <lineage>
        <taxon>Eukaryota</taxon>
        <taxon>Discoba</taxon>
        <taxon>Euglenozoa</taxon>
        <taxon>Kinetoplastea</taxon>
        <taxon>Metakinetoplastina</taxon>
        <taxon>Trypanosomatida</taxon>
        <taxon>Trypanosomatidae</taxon>
        <taxon>Trypanosoma</taxon>
        <taxon>Schizotrypanum</taxon>
    </lineage>
</organism>
<protein>
    <submittedName>
        <fullName evidence="3">Uncharacterized protein</fullName>
    </submittedName>
</protein>
<dbReference type="VEuPathDB" id="TriTrypDB:TcCLB.506367.170"/>
<accession>A0A2V2VLA2</accession>
<gene>
    <name evidence="3" type="ORF">C4B63_19g33</name>
</gene>
<sequence>MHRDGVRGANMGHVKEEMSPQREDAAVESPMMLPTEQHSRVVQPFHAHILFLEDAFFSAEQQKLEMFDLGCAFLVPVDTSRSLTPEQMEGAEQRLQLLLRSFERACQDELATLREEGDALKRRMAHIIAMAEEKWRLAERSRQDDFMEMSVACQKDVAAITAELRSGVLSCLQDSRMSAVLEEALNVKINELRVMQGQLEDLTELRLKEFTEHQKLLQAERERHRERFLVLQEETTRTVNSLTADIERQQRQHLREIREVQRQHTVQVKDLERQLQEEREAHATESQKHTEELDQIQATLKKLEGDKTRLMQELGEQHSQVEEWRRRYNERDSLAKLERIEHQARFDELHVEEAQTFRKQLVDSVRRSASLSFDRPNSNGKSLSRSSAPHSFLMTSESNLQGRHSTGAAEGSIRSLHSHEKRTAVLSPGSSEGSANPYANISFHNPTSSYVRLMNLSEQLKKHIEFN</sequence>
<dbReference type="VEuPathDB" id="TriTrypDB:TcCL_ESM04327"/>
<dbReference type="VEuPathDB" id="TriTrypDB:TcYC6_0074070"/>
<dbReference type="AlphaFoldDB" id="A0A2V2VLA2"/>
<dbReference type="EMBL" id="PRFA01000019">
    <property type="protein sequence ID" value="PWU96202.1"/>
    <property type="molecule type" value="Genomic_DNA"/>
</dbReference>
<feature type="region of interest" description="Disordered" evidence="2">
    <location>
        <begin position="371"/>
        <end position="390"/>
    </location>
</feature>
<dbReference type="VEuPathDB" id="TriTrypDB:TcBrA4_0057380"/>
<feature type="region of interest" description="Disordered" evidence="2">
    <location>
        <begin position="1"/>
        <end position="21"/>
    </location>
</feature>
<comment type="caution">
    <text evidence="3">The sequence shown here is derived from an EMBL/GenBank/DDBJ whole genome shotgun (WGS) entry which is preliminary data.</text>
</comment>
<evidence type="ECO:0000256" key="1">
    <source>
        <dbReference type="SAM" id="Coils"/>
    </source>
</evidence>
<dbReference type="VEuPathDB" id="TriTrypDB:C4B63_19g33"/>
<evidence type="ECO:0000313" key="4">
    <source>
        <dbReference type="Proteomes" id="UP000246121"/>
    </source>
</evidence>